<reference evidence="2" key="1">
    <citation type="submission" date="2014-03" db="EMBL/GenBank/DDBJ databases">
        <authorList>
            <person name="Aksoy S."/>
            <person name="Warren W."/>
            <person name="Wilson R.K."/>
        </authorList>
    </citation>
    <scope>NUCLEOTIDE SEQUENCE [LARGE SCALE GENOMIC DNA]</scope>
    <source>
        <strain evidence="2">IAEA</strain>
    </source>
</reference>
<dbReference type="AlphaFoldDB" id="A0A1A9ZBM7"/>
<reference evidence="1" key="2">
    <citation type="submission" date="2020-05" db="UniProtKB">
        <authorList>
            <consortium name="EnsemblMetazoa"/>
        </authorList>
    </citation>
    <scope>IDENTIFICATION</scope>
    <source>
        <strain evidence="1">IAEA</strain>
    </source>
</reference>
<sequence>MCQSFEIRAATVTALASLRFLSRSDSVSDHAAICSNLQYFVHTLRGYTEPKRDATYQKANQEKILLTNLIDYQLIPKILKNFILERALVCHFGPSRSISVGKGSQTLTIPSWEHEAMRFVFGDQLIPFTQFACSEKQRQRVGCVKFHNITVESAELVAIVLPSGLKRTWVTGFAIIKYLIRKNDNSKTATNETPITMESILPTLTVNFLVTKSDPLAMTSLRLDIEYHYMTAYTEGNIKPLLPHFPNLRRRGWSLISHFTNS</sequence>
<dbReference type="VEuPathDB" id="VectorBase:GPAI009728"/>
<proteinExistence type="predicted"/>
<dbReference type="Proteomes" id="UP000092445">
    <property type="component" value="Unassembled WGS sequence"/>
</dbReference>
<protein>
    <submittedName>
        <fullName evidence="1">Uncharacterized protein</fullName>
    </submittedName>
</protein>
<name>A0A1A9ZBM7_GLOPL</name>
<evidence type="ECO:0000313" key="2">
    <source>
        <dbReference type="Proteomes" id="UP000092445"/>
    </source>
</evidence>
<organism evidence="1 2">
    <name type="scientific">Glossina pallidipes</name>
    <name type="common">Tsetse fly</name>
    <dbReference type="NCBI Taxonomy" id="7398"/>
    <lineage>
        <taxon>Eukaryota</taxon>
        <taxon>Metazoa</taxon>
        <taxon>Ecdysozoa</taxon>
        <taxon>Arthropoda</taxon>
        <taxon>Hexapoda</taxon>
        <taxon>Insecta</taxon>
        <taxon>Pterygota</taxon>
        <taxon>Neoptera</taxon>
        <taxon>Endopterygota</taxon>
        <taxon>Diptera</taxon>
        <taxon>Brachycera</taxon>
        <taxon>Muscomorpha</taxon>
        <taxon>Hippoboscoidea</taxon>
        <taxon>Glossinidae</taxon>
        <taxon>Glossina</taxon>
    </lineage>
</organism>
<dbReference type="EnsemblMetazoa" id="GPAI009728-RA">
    <property type="protein sequence ID" value="GPAI009728-PA"/>
    <property type="gene ID" value="GPAI009728"/>
</dbReference>
<accession>A0A1A9ZBM7</accession>
<keyword evidence="2" id="KW-1185">Reference proteome</keyword>
<evidence type="ECO:0000313" key="1">
    <source>
        <dbReference type="EnsemblMetazoa" id="GPAI009728-PA"/>
    </source>
</evidence>